<keyword evidence="2" id="KW-1185">Reference proteome</keyword>
<proteinExistence type="predicted"/>
<sequence>MKTLSAIKEEIENHVGEKIVLRDSGGRRKVFVKNGVIEKTYTSIFVIKLDDSNDRRISYSYSDVLTKTVQIVYAS</sequence>
<organism evidence="1 2">
    <name type="scientific">Oceanirhabdus seepicola</name>
    <dbReference type="NCBI Taxonomy" id="2828781"/>
    <lineage>
        <taxon>Bacteria</taxon>
        <taxon>Bacillati</taxon>
        <taxon>Bacillota</taxon>
        <taxon>Clostridia</taxon>
        <taxon>Eubacteriales</taxon>
        <taxon>Clostridiaceae</taxon>
        <taxon>Oceanirhabdus</taxon>
    </lineage>
</organism>
<dbReference type="InterPro" id="IPR009366">
    <property type="entry name" value="Protein_Veg"/>
</dbReference>
<reference evidence="1" key="1">
    <citation type="journal article" date="2021" name="mSystems">
        <title>Bacteria and Archaea Synergistically Convert Glycine Betaine to Biogenic Methane in the Formosa Cold Seep of the South China Sea.</title>
        <authorList>
            <person name="Li L."/>
            <person name="Zhang W."/>
            <person name="Zhang S."/>
            <person name="Song L."/>
            <person name="Sun Q."/>
            <person name="Zhang H."/>
            <person name="Xiang H."/>
            <person name="Dong X."/>
        </authorList>
    </citation>
    <scope>NUCLEOTIDE SEQUENCE</scope>
    <source>
        <strain evidence="1">ZWT</strain>
    </source>
</reference>
<dbReference type="EMBL" id="JAGSOJ010000002">
    <property type="protein sequence ID" value="MCM1990037.1"/>
    <property type="molecule type" value="Genomic_DNA"/>
</dbReference>
<evidence type="ECO:0008006" key="3">
    <source>
        <dbReference type="Google" id="ProtNLM"/>
    </source>
</evidence>
<dbReference type="PANTHER" id="PTHR40026">
    <property type="entry name" value="PROTEIN VEG"/>
    <property type="match status" value="1"/>
</dbReference>
<protein>
    <recommendedName>
        <fullName evidence="3">Veg protein</fullName>
    </recommendedName>
</protein>
<dbReference type="Pfam" id="PF06257">
    <property type="entry name" value="VEG"/>
    <property type="match status" value="1"/>
</dbReference>
<accession>A0A9J6P2B1</accession>
<dbReference type="PIRSF" id="PIRSF037257">
    <property type="entry name" value="DUF1021"/>
    <property type="match status" value="1"/>
</dbReference>
<dbReference type="GO" id="GO:0006355">
    <property type="term" value="P:regulation of DNA-templated transcription"/>
    <property type="evidence" value="ECO:0007669"/>
    <property type="project" value="InterPro"/>
</dbReference>
<dbReference type="AlphaFoldDB" id="A0A9J6P2B1"/>
<dbReference type="RefSeq" id="WP_250859908.1">
    <property type="nucleotide sequence ID" value="NZ_JAGSOJ010000002.1"/>
</dbReference>
<evidence type="ECO:0000313" key="1">
    <source>
        <dbReference type="EMBL" id="MCM1990037.1"/>
    </source>
</evidence>
<gene>
    <name evidence="1" type="ORF">KDK92_09805</name>
</gene>
<dbReference type="Gene3D" id="2.30.30.100">
    <property type="match status" value="1"/>
</dbReference>
<reference evidence="1" key="2">
    <citation type="submission" date="2021-04" db="EMBL/GenBank/DDBJ databases">
        <authorList>
            <person name="Dong X."/>
        </authorList>
    </citation>
    <scope>NUCLEOTIDE SEQUENCE</scope>
    <source>
        <strain evidence="1">ZWT</strain>
    </source>
</reference>
<name>A0A9J6P2B1_9CLOT</name>
<dbReference type="Proteomes" id="UP001056429">
    <property type="component" value="Unassembled WGS sequence"/>
</dbReference>
<comment type="caution">
    <text evidence="1">The sequence shown here is derived from an EMBL/GenBank/DDBJ whole genome shotgun (WGS) entry which is preliminary data.</text>
</comment>
<dbReference type="PANTHER" id="PTHR40026:SF1">
    <property type="entry name" value="PROTEIN VEG"/>
    <property type="match status" value="1"/>
</dbReference>
<evidence type="ECO:0000313" key="2">
    <source>
        <dbReference type="Proteomes" id="UP001056429"/>
    </source>
</evidence>